<dbReference type="EMBL" id="BAABAZ010000004">
    <property type="protein sequence ID" value="GAA4283634.1"/>
    <property type="molecule type" value="Genomic_DNA"/>
</dbReference>
<feature type="transmembrane region" description="Helical" evidence="7">
    <location>
        <begin position="34"/>
        <end position="55"/>
    </location>
</feature>
<feature type="transmembrane region" description="Helical" evidence="7">
    <location>
        <begin position="173"/>
        <end position="196"/>
    </location>
</feature>
<dbReference type="InterPro" id="IPR005115">
    <property type="entry name" value="Gly_transporter"/>
</dbReference>
<evidence type="ECO:0000313" key="9">
    <source>
        <dbReference type="EMBL" id="GAA4283634.1"/>
    </source>
</evidence>
<evidence type="ECO:0000256" key="6">
    <source>
        <dbReference type="ARBA" id="ARBA00023136"/>
    </source>
</evidence>
<feature type="transmembrane region" description="Helical" evidence="7">
    <location>
        <begin position="90"/>
        <end position="113"/>
    </location>
</feature>
<evidence type="ECO:0000256" key="3">
    <source>
        <dbReference type="ARBA" id="ARBA00022475"/>
    </source>
</evidence>
<feature type="transmembrane region" description="Helical" evidence="7">
    <location>
        <begin position="6"/>
        <end position="27"/>
    </location>
</feature>
<comment type="subcellular location">
    <subcellularLocation>
        <location evidence="1">Cell membrane</location>
        <topology evidence="1">Multi-pass membrane protein</topology>
    </subcellularLocation>
</comment>
<evidence type="ECO:0000256" key="2">
    <source>
        <dbReference type="ARBA" id="ARBA00008193"/>
    </source>
</evidence>
<dbReference type="RefSeq" id="WP_236863714.1">
    <property type="nucleotide sequence ID" value="NZ_BAABAZ010000004.1"/>
</dbReference>
<keyword evidence="3" id="KW-1003">Cell membrane</keyword>
<proteinExistence type="inferred from homology"/>
<dbReference type="Proteomes" id="UP001501586">
    <property type="component" value="Unassembled WGS sequence"/>
</dbReference>
<evidence type="ECO:0000313" key="10">
    <source>
        <dbReference type="Proteomes" id="UP001501586"/>
    </source>
</evidence>
<protein>
    <submittedName>
        <fullName evidence="9">Trimeric intracellular cation channel family protein</fullName>
    </submittedName>
</protein>
<evidence type="ECO:0000256" key="5">
    <source>
        <dbReference type="ARBA" id="ARBA00022989"/>
    </source>
</evidence>
<evidence type="ECO:0000256" key="1">
    <source>
        <dbReference type="ARBA" id="ARBA00004651"/>
    </source>
</evidence>
<evidence type="ECO:0000256" key="7">
    <source>
        <dbReference type="SAM" id="Phobius"/>
    </source>
</evidence>
<feature type="transmembrane region" description="Helical" evidence="7">
    <location>
        <begin position="148"/>
        <end position="167"/>
    </location>
</feature>
<feature type="domain" description="Glycine transporter" evidence="8">
    <location>
        <begin position="95"/>
        <end position="169"/>
    </location>
</feature>
<gene>
    <name evidence="9" type="ORF">GCM10022261_11650</name>
</gene>
<sequence length="240" mass="25733">MISSTTVLLVFDLVGVFAFALSGNLLAARRNFDITGGLILGFLAGLGGGVIRDLLLDTTPVALREPIYLLPPVLAAVVVYFAGQRAENARVLIVTFDAMGLALFCTTGTVLALESGMNFPGSLLMGVITACGGGLLRDVVANEEPAVFNGSDLYVIPAFFGALLSAICKQNELWNVWVGVGIVAVVFAFRMAAWHLQWHVPSPMRGWSFREIDAQLRSKVPVFRGRGRRTDSQDASDGDE</sequence>
<keyword evidence="5 7" id="KW-1133">Transmembrane helix</keyword>
<feature type="domain" description="Glycine transporter" evidence="8">
    <location>
        <begin position="10"/>
        <end position="82"/>
    </location>
</feature>
<organism evidence="9 10">
    <name type="scientific">Brevibacterium daeguense</name>
    <dbReference type="NCBI Taxonomy" id="909936"/>
    <lineage>
        <taxon>Bacteria</taxon>
        <taxon>Bacillati</taxon>
        <taxon>Actinomycetota</taxon>
        <taxon>Actinomycetes</taxon>
        <taxon>Micrococcales</taxon>
        <taxon>Brevibacteriaceae</taxon>
        <taxon>Brevibacterium</taxon>
    </lineage>
</organism>
<keyword evidence="4 7" id="KW-0812">Transmembrane</keyword>
<keyword evidence="6 7" id="KW-0472">Membrane</keyword>
<name>A0ABP8EI59_9MICO</name>
<reference evidence="10" key="1">
    <citation type="journal article" date="2019" name="Int. J. Syst. Evol. Microbiol.">
        <title>The Global Catalogue of Microorganisms (GCM) 10K type strain sequencing project: providing services to taxonomists for standard genome sequencing and annotation.</title>
        <authorList>
            <consortium name="The Broad Institute Genomics Platform"/>
            <consortium name="The Broad Institute Genome Sequencing Center for Infectious Disease"/>
            <person name="Wu L."/>
            <person name="Ma J."/>
        </authorList>
    </citation>
    <scope>NUCLEOTIDE SEQUENCE [LARGE SCALE GENOMIC DNA]</scope>
    <source>
        <strain evidence="10">JCM 17458</strain>
    </source>
</reference>
<evidence type="ECO:0000256" key="4">
    <source>
        <dbReference type="ARBA" id="ARBA00022692"/>
    </source>
</evidence>
<evidence type="ECO:0000259" key="8">
    <source>
        <dbReference type="Pfam" id="PF03458"/>
    </source>
</evidence>
<keyword evidence="10" id="KW-1185">Reference proteome</keyword>
<dbReference type="PANTHER" id="PTHR30506:SF3">
    <property type="entry name" value="UPF0126 INNER MEMBRANE PROTEIN YADS-RELATED"/>
    <property type="match status" value="1"/>
</dbReference>
<accession>A0ABP8EI59</accession>
<comment type="caution">
    <text evidence="9">The sequence shown here is derived from an EMBL/GenBank/DDBJ whole genome shotgun (WGS) entry which is preliminary data.</text>
</comment>
<dbReference type="Pfam" id="PF03458">
    <property type="entry name" value="Gly_transporter"/>
    <property type="match status" value="2"/>
</dbReference>
<comment type="similarity">
    <text evidence="2">Belongs to the UPF0126 family.</text>
</comment>
<feature type="transmembrane region" description="Helical" evidence="7">
    <location>
        <begin position="67"/>
        <end position="83"/>
    </location>
</feature>
<dbReference type="PANTHER" id="PTHR30506">
    <property type="entry name" value="INNER MEMBRANE PROTEIN"/>
    <property type="match status" value="1"/>
</dbReference>